<dbReference type="GO" id="GO:0000166">
    <property type="term" value="F:nucleotide binding"/>
    <property type="evidence" value="ECO:0007669"/>
    <property type="project" value="UniProtKB-KW"/>
</dbReference>
<proteinExistence type="predicted"/>
<dbReference type="GO" id="GO:0004776">
    <property type="term" value="F:succinate-CoA ligase (GDP-forming) activity"/>
    <property type="evidence" value="ECO:0007669"/>
    <property type="project" value="TreeGrafter"/>
</dbReference>
<feature type="non-terminal residue" evidence="6">
    <location>
        <position position="1"/>
    </location>
</feature>
<keyword evidence="2" id="KW-0812">Transmembrane</keyword>
<reference evidence="6" key="1">
    <citation type="submission" date="2021-02" db="EMBL/GenBank/DDBJ databases">
        <authorList>
            <person name="Nowell W R."/>
        </authorList>
    </citation>
    <scope>NUCLEOTIDE SEQUENCE</scope>
</reference>
<comment type="caution">
    <text evidence="6">The sequence shown here is derived from an EMBL/GenBank/DDBJ whole genome shotgun (WGS) entry which is preliminary data.</text>
</comment>
<dbReference type="Pfam" id="PF00549">
    <property type="entry name" value="Ligase_CoA"/>
    <property type="match status" value="1"/>
</dbReference>
<dbReference type="InterPro" id="IPR016102">
    <property type="entry name" value="Succinyl-CoA_synth-like"/>
</dbReference>
<protein>
    <recommendedName>
        <fullName evidence="3">ATP-citrate synthase/succinyl-CoA ligase C-terminal domain-containing protein</fullName>
    </recommendedName>
</protein>
<evidence type="ECO:0000256" key="1">
    <source>
        <dbReference type="ARBA" id="ARBA00022741"/>
    </source>
</evidence>
<dbReference type="GO" id="GO:0006099">
    <property type="term" value="P:tricarboxylic acid cycle"/>
    <property type="evidence" value="ECO:0007669"/>
    <property type="project" value="TreeGrafter"/>
</dbReference>
<evidence type="ECO:0000259" key="3">
    <source>
        <dbReference type="Pfam" id="PF00549"/>
    </source>
</evidence>
<dbReference type="GO" id="GO:0005739">
    <property type="term" value="C:mitochondrion"/>
    <property type="evidence" value="ECO:0007669"/>
    <property type="project" value="TreeGrafter"/>
</dbReference>
<feature type="domain" description="ATP-citrate synthase/succinyl-CoA ligase C-terminal" evidence="3">
    <location>
        <begin position="2"/>
        <end position="60"/>
    </location>
</feature>
<feature type="non-terminal residue" evidence="6">
    <location>
        <position position="65"/>
    </location>
</feature>
<dbReference type="PANTHER" id="PTHR11815">
    <property type="entry name" value="SUCCINYL-COA SYNTHETASE BETA CHAIN"/>
    <property type="match status" value="1"/>
</dbReference>
<gene>
    <name evidence="4" type="ORF">BYL167_LOCUS40892</name>
    <name evidence="5" type="ORF">BYL167_LOCUS44301</name>
    <name evidence="6" type="ORF">GIL414_LOCUS48713</name>
    <name evidence="7" type="ORF">GIL414_LOCUS53373</name>
</gene>
<keyword evidence="2" id="KW-0472">Membrane</keyword>
<dbReference type="InterPro" id="IPR005811">
    <property type="entry name" value="SUCC_ACL_C"/>
</dbReference>
<dbReference type="Proteomes" id="UP000681967">
    <property type="component" value="Unassembled WGS sequence"/>
</dbReference>
<keyword evidence="2" id="KW-1133">Transmembrane helix</keyword>
<dbReference type="SUPFAM" id="SSF52210">
    <property type="entry name" value="Succinyl-CoA synthetase domains"/>
    <property type="match status" value="1"/>
</dbReference>
<feature type="transmembrane region" description="Helical" evidence="2">
    <location>
        <begin position="17"/>
        <end position="36"/>
    </location>
</feature>
<name>A0A8S3C1F8_9BILA</name>
<evidence type="ECO:0000313" key="5">
    <source>
        <dbReference type="EMBL" id="CAF4706396.1"/>
    </source>
</evidence>
<dbReference type="Gene3D" id="3.40.50.261">
    <property type="entry name" value="Succinyl-CoA synthetase domains"/>
    <property type="match status" value="1"/>
</dbReference>
<dbReference type="EMBL" id="CAJOBH010119931">
    <property type="protein sequence ID" value="CAF4706396.1"/>
    <property type="molecule type" value="Genomic_DNA"/>
</dbReference>
<dbReference type="GO" id="GO:0042709">
    <property type="term" value="C:succinate-CoA ligase complex"/>
    <property type="evidence" value="ECO:0007669"/>
    <property type="project" value="TreeGrafter"/>
</dbReference>
<accession>A0A8S3C1F8</accession>
<organism evidence="6 8">
    <name type="scientific">Rotaria magnacalcarata</name>
    <dbReference type="NCBI Taxonomy" id="392030"/>
    <lineage>
        <taxon>Eukaryota</taxon>
        <taxon>Metazoa</taxon>
        <taxon>Spiralia</taxon>
        <taxon>Gnathifera</taxon>
        <taxon>Rotifera</taxon>
        <taxon>Eurotatoria</taxon>
        <taxon>Bdelloidea</taxon>
        <taxon>Philodinida</taxon>
        <taxon>Philodinidae</taxon>
        <taxon>Rotaria</taxon>
    </lineage>
</organism>
<dbReference type="PANTHER" id="PTHR11815:SF10">
    <property type="entry name" value="SUCCINATE--COA LIGASE [GDP-FORMING] SUBUNIT BETA, MITOCHONDRIAL"/>
    <property type="match status" value="1"/>
</dbReference>
<keyword evidence="1" id="KW-0547">Nucleotide-binding</keyword>
<evidence type="ECO:0000313" key="4">
    <source>
        <dbReference type="EMBL" id="CAF4619303.1"/>
    </source>
</evidence>
<evidence type="ECO:0000313" key="7">
    <source>
        <dbReference type="EMBL" id="CAF4932363.1"/>
    </source>
</evidence>
<dbReference type="AlphaFoldDB" id="A0A8S3C1F8"/>
<dbReference type="Proteomes" id="UP000681720">
    <property type="component" value="Unassembled WGS sequence"/>
</dbReference>
<evidence type="ECO:0000313" key="8">
    <source>
        <dbReference type="Proteomes" id="UP000681720"/>
    </source>
</evidence>
<evidence type="ECO:0000256" key="2">
    <source>
        <dbReference type="SAM" id="Phobius"/>
    </source>
</evidence>
<dbReference type="GO" id="GO:0006104">
    <property type="term" value="P:succinyl-CoA metabolic process"/>
    <property type="evidence" value="ECO:0007669"/>
    <property type="project" value="TreeGrafter"/>
</dbReference>
<dbReference type="EMBL" id="CAJOBH010102298">
    <property type="protein sequence ID" value="CAF4619303.1"/>
    <property type="molecule type" value="Genomic_DNA"/>
</dbReference>
<dbReference type="EMBL" id="CAJOBJ010158561">
    <property type="protein sequence ID" value="CAF4836585.1"/>
    <property type="molecule type" value="Genomic_DNA"/>
</dbReference>
<dbReference type="EMBL" id="CAJOBJ010184969">
    <property type="protein sequence ID" value="CAF4932363.1"/>
    <property type="molecule type" value="Genomic_DNA"/>
</dbReference>
<sequence length="65" mass="7096">QVLDAFKILFSDTQVKAVLVNIFGGIVNCAIIANGIEKACKKLGLKIPLVVRLQGTNMEEARRIL</sequence>
<evidence type="ECO:0000313" key="6">
    <source>
        <dbReference type="EMBL" id="CAF4836585.1"/>
    </source>
</evidence>